<dbReference type="EMBL" id="RFFI01000107">
    <property type="protein sequence ID" value="RMI06542.1"/>
    <property type="molecule type" value="Genomic_DNA"/>
</dbReference>
<evidence type="ECO:0000313" key="2">
    <source>
        <dbReference type="Proteomes" id="UP000269289"/>
    </source>
</evidence>
<accession>A0A3M2IXG6</accession>
<proteinExistence type="predicted"/>
<dbReference type="Proteomes" id="UP000269289">
    <property type="component" value="Unassembled WGS sequence"/>
</dbReference>
<name>A0A3M2IXG6_9CELL</name>
<evidence type="ECO:0000313" key="1">
    <source>
        <dbReference type="EMBL" id="RMI06542.1"/>
    </source>
</evidence>
<dbReference type="OrthoDB" id="3577648at2"/>
<comment type="caution">
    <text evidence="1">The sequence shown here is derived from an EMBL/GenBank/DDBJ whole genome shotgun (WGS) entry which is preliminary data.</text>
</comment>
<reference evidence="1 2" key="1">
    <citation type="submission" date="2018-10" db="EMBL/GenBank/DDBJ databases">
        <title>Isolation, diversity and antifungal activity of actinobacteria from wheat.</title>
        <authorList>
            <person name="Han C."/>
        </authorList>
    </citation>
    <scope>NUCLEOTIDE SEQUENCE [LARGE SCALE GENOMIC DNA]</scope>
    <source>
        <strain evidence="1 2">NEAU-YY56</strain>
    </source>
</reference>
<keyword evidence="2" id="KW-1185">Reference proteome</keyword>
<dbReference type="AlphaFoldDB" id="A0A3M2IXG6"/>
<organism evidence="1 2">
    <name type="scientific">Cellulomonas triticagri</name>
    <dbReference type="NCBI Taxonomy" id="2483352"/>
    <lineage>
        <taxon>Bacteria</taxon>
        <taxon>Bacillati</taxon>
        <taxon>Actinomycetota</taxon>
        <taxon>Actinomycetes</taxon>
        <taxon>Micrococcales</taxon>
        <taxon>Cellulomonadaceae</taxon>
        <taxon>Cellulomonas</taxon>
    </lineage>
</organism>
<protein>
    <submittedName>
        <fullName evidence="1">Uncharacterized protein</fullName>
    </submittedName>
</protein>
<gene>
    <name evidence="1" type="ORF">EBM89_16185</name>
</gene>
<sequence>MTWFSDEVPIILGSAHRHGVPDEDIRHSLDHHLDAFDVGEGMTMVIGPDRAATPIESGVVELYGGWCVVHAMRPARARFLRR</sequence>